<feature type="region of interest" description="Disordered" evidence="1">
    <location>
        <begin position="18"/>
        <end position="39"/>
    </location>
</feature>
<dbReference type="OrthoDB" id="14833at2759"/>
<evidence type="ECO:0000313" key="2">
    <source>
        <dbReference type="EMBL" id="VDL52898.1"/>
    </source>
</evidence>
<reference evidence="2 3" key="2">
    <citation type="submission" date="2018-11" db="EMBL/GenBank/DDBJ databases">
        <authorList>
            <consortium name="Pathogen Informatics"/>
        </authorList>
    </citation>
    <scope>NUCLEOTIDE SEQUENCE [LARGE SCALE GENOMIC DNA]</scope>
</reference>
<dbReference type="STRING" id="6216.A0A0R3SI84"/>
<name>A0A0R3SI84_HYMDI</name>
<reference evidence="4" key="1">
    <citation type="submission" date="2017-02" db="UniProtKB">
        <authorList>
            <consortium name="WormBaseParasite"/>
        </authorList>
    </citation>
    <scope>IDENTIFICATION</scope>
</reference>
<accession>A0A0R3SI84</accession>
<dbReference type="AlphaFoldDB" id="A0A0R3SI84"/>
<organism evidence="4">
    <name type="scientific">Hymenolepis diminuta</name>
    <name type="common">Rat tapeworm</name>
    <dbReference type="NCBI Taxonomy" id="6216"/>
    <lineage>
        <taxon>Eukaryota</taxon>
        <taxon>Metazoa</taxon>
        <taxon>Spiralia</taxon>
        <taxon>Lophotrochozoa</taxon>
        <taxon>Platyhelminthes</taxon>
        <taxon>Cestoda</taxon>
        <taxon>Eucestoda</taxon>
        <taxon>Cyclophyllidea</taxon>
        <taxon>Hymenolepididae</taxon>
        <taxon>Hymenolepis</taxon>
    </lineage>
</organism>
<dbReference type="WBParaSite" id="HDID_0000464901-mRNA-1">
    <property type="protein sequence ID" value="HDID_0000464901-mRNA-1"/>
    <property type="gene ID" value="HDID_0000464901"/>
</dbReference>
<dbReference type="Proteomes" id="UP000274504">
    <property type="component" value="Unassembled WGS sequence"/>
</dbReference>
<gene>
    <name evidence="2" type="ORF">HDID_LOCUS4647</name>
</gene>
<proteinExistence type="predicted"/>
<evidence type="ECO:0000313" key="4">
    <source>
        <dbReference type="WBParaSite" id="HDID_0000464901-mRNA-1"/>
    </source>
</evidence>
<evidence type="ECO:0000313" key="3">
    <source>
        <dbReference type="Proteomes" id="UP000274504"/>
    </source>
</evidence>
<evidence type="ECO:0000256" key="1">
    <source>
        <dbReference type="SAM" id="MobiDB-lite"/>
    </source>
</evidence>
<sequence length="162" mass="17381">MPVLCYFLDQSFRTHRSGGNRVGRSADRSTEGTANAANSEASAFVDPYQQLTELFRLLEREGNLLSLEIDDLYNQPTAAFPNKSPEVTELYRNLLIIKATSQASIKSLKQCLGGLQRDNVSNSSNTTNPTTTEVKASVATSSVGAVATNLNTTSSSLDVGSS</sequence>
<protein>
    <submittedName>
        <fullName evidence="4">Protein FAM33A</fullName>
    </submittedName>
</protein>
<dbReference type="EMBL" id="UYSG01001883">
    <property type="protein sequence ID" value="VDL52898.1"/>
    <property type="molecule type" value="Genomic_DNA"/>
</dbReference>